<evidence type="ECO:0000313" key="1">
    <source>
        <dbReference type="EMBL" id="EDP12032.1"/>
    </source>
</evidence>
<gene>
    <name evidence="1" type="ORF">EUBDOL_00593</name>
</gene>
<comment type="caution">
    <text evidence="1">The sequence shown here is derived from an EMBL/GenBank/DDBJ whole genome shotgun (WGS) entry which is preliminary data.</text>
</comment>
<reference evidence="1 2" key="2">
    <citation type="submission" date="2007-09" db="EMBL/GenBank/DDBJ databases">
        <authorList>
            <person name="Fulton L."/>
            <person name="Clifton S."/>
            <person name="Fulton B."/>
            <person name="Xu J."/>
            <person name="Minx P."/>
            <person name="Pepin K.H."/>
            <person name="Johnson M."/>
            <person name="Thiruvilangam P."/>
            <person name="Bhonagiri V."/>
            <person name="Nash W.E."/>
            <person name="Mardis E.R."/>
            <person name="Wilson R.K."/>
        </authorList>
    </citation>
    <scope>NUCLEOTIDE SEQUENCE [LARGE SCALE GENOMIC DNA]</scope>
    <source>
        <strain evidence="1 2">DSM 3991</strain>
    </source>
</reference>
<dbReference type="HOGENOM" id="CLU_3365007_0_0_9"/>
<dbReference type="STRING" id="428127.EUBDOL_00593"/>
<organism evidence="1 2">
    <name type="scientific">Amedibacillus dolichus DSM 3991</name>
    <dbReference type="NCBI Taxonomy" id="428127"/>
    <lineage>
        <taxon>Bacteria</taxon>
        <taxon>Bacillati</taxon>
        <taxon>Bacillota</taxon>
        <taxon>Erysipelotrichia</taxon>
        <taxon>Erysipelotrichales</taxon>
        <taxon>Erysipelotrichaceae</taxon>
        <taxon>Amedibacillus</taxon>
    </lineage>
</organism>
<name>A8R9S1_9FIRM</name>
<dbReference type="AlphaFoldDB" id="A8R9S1"/>
<proteinExistence type="predicted"/>
<sequence>MLHLCATCIRIWKCHLIRGIFTCVGEGAAPSSTTA</sequence>
<reference evidence="1 2" key="1">
    <citation type="submission" date="2007-09" db="EMBL/GenBank/DDBJ databases">
        <title>Draft genome sequence of Eubacterium dolichum (DSM 3991).</title>
        <authorList>
            <person name="Sudarsanam P."/>
            <person name="Ley R."/>
            <person name="Guruge J."/>
            <person name="Turnbaugh P.J."/>
            <person name="Mahowald M."/>
            <person name="Liep D."/>
            <person name="Gordon J."/>
        </authorList>
    </citation>
    <scope>NUCLEOTIDE SEQUENCE [LARGE SCALE GENOMIC DNA]</scope>
    <source>
        <strain evidence="1 2">DSM 3991</strain>
    </source>
</reference>
<evidence type="ECO:0000313" key="2">
    <source>
        <dbReference type="Proteomes" id="UP000004090"/>
    </source>
</evidence>
<accession>A8R9S1</accession>
<protein>
    <submittedName>
        <fullName evidence="1">Uncharacterized protein</fullName>
    </submittedName>
</protein>
<dbReference type="Proteomes" id="UP000004090">
    <property type="component" value="Unassembled WGS sequence"/>
</dbReference>
<dbReference type="EMBL" id="ABAW02000017">
    <property type="protein sequence ID" value="EDP12032.1"/>
    <property type="molecule type" value="Genomic_DNA"/>
</dbReference>